<proteinExistence type="predicted"/>
<organism evidence="3 4">
    <name type="scientific">Antrihabitans stalactiti</name>
    <dbReference type="NCBI Taxonomy" id="2584121"/>
    <lineage>
        <taxon>Bacteria</taxon>
        <taxon>Bacillati</taxon>
        <taxon>Actinomycetota</taxon>
        <taxon>Actinomycetes</taxon>
        <taxon>Mycobacteriales</taxon>
        <taxon>Nocardiaceae</taxon>
        <taxon>Antrihabitans</taxon>
    </lineage>
</organism>
<reference evidence="3 4" key="2">
    <citation type="submission" date="2020-06" db="EMBL/GenBank/DDBJ databases">
        <title>Antribacter stalactiti gen. nov., sp. nov., a new member of the family Nacardiaceae isolated from a cave.</title>
        <authorList>
            <person name="Kim I.S."/>
        </authorList>
    </citation>
    <scope>NUCLEOTIDE SEQUENCE [LARGE SCALE GENOMIC DNA]</scope>
    <source>
        <strain evidence="3 4">YC2-7</strain>
    </source>
</reference>
<evidence type="ECO:0000256" key="1">
    <source>
        <dbReference type="SAM" id="MobiDB-lite"/>
    </source>
</evidence>
<evidence type="ECO:0000313" key="4">
    <source>
        <dbReference type="Proteomes" id="UP000535543"/>
    </source>
</evidence>
<dbReference type="EMBL" id="VCQU01000014">
    <property type="protein sequence ID" value="NMN99060.1"/>
    <property type="molecule type" value="Genomic_DNA"/>
</dbReference>
<accession>A0A848KS13</accession>
<keyword evidence="4" id="KW-1185">Reference proteome</keyword>
<name>A0A848KS13_9NOCA</name>
<dbReference type="AlphaFoldDB" id="A0A848KS13"/>
<dbReference type="RefSeq" id="WP_169593984.1">
    <property type="nucleotide sequence ID" value="NZ_VCQU01000014.1"/>
</dbReference>
<feature type="transmembrane region" description="Helical" evidence="2">
    <location>
        <begin position="7"/>
        <end position="30"/>
    </location>
</feature>
<gene>
    <name evidence="3" type="ORF">FGL95_28935</name>
</gene>
<evidence type="ECO:0000256" key="2">
    <source>
        <dbReference type="SAM" id="Phobius"/>
    </source>
</evidence>
<feature type="transmembrane region" description="Helical" evidence="2">
    <location>
        <begin position="36"/>
        <end position="57"/>
    </location>
</feature>
<dbReference type="Proteomes" id="UP000535543">
    <property type="component" value="Unassembled WGS sequence"/>
</dbReference>
<feature type="region of interest" description="Disordered" evidence="1">
    <location>
        <begin position="62"/>
        <end position="84"/>
    </location>
</feature>
<sequence>MRTETIGFLGYVSVLLGAAAAGLCLIASGAGAGTHAATAGVVALVLLLAGIGTLTLIHRRRQADPIEPKPTADEVSTYRHQHPH</sequence>
<protein>
    <submittedName>
        <fullName evidence="3">Uncharacterized protein</fullName>
    </submittedName>
</protein>
<evidence type="ECO:0000313" key="3">
    <source>
        <dbReference type="EMBL" id="NMN99060.1"/>
    </source>
</evidence>
<feature type="compositionally biased region" description="Basic and acidic residues" evidence="1">
    <location>
        <begin position="62"/>
        <end position="72"/>
    </location>
</feature>
<reference evidence="3 4" key="1">
    <citation type="submission" date="2019-05" db="EMBL/GenBank/DDBJ databases">
        <authorList>
            <person name="Lee S.D."/>
        </authorList>
    </citation>
    <scope>NUCLEOTIDE SEQUENCE [LARGE SCALE GENOMIC DNA]</scope>
    <source>
        <strain evidence="3 4">YC2-7</strain>
    </source>
</reference>
<comment type="caution">
    <text evidence="3">The sequence shown here is derived from an EMBL/GenBank/DDBJ whole genome shotgun (WGS) entry which is preliminary data.</text>
</comment>
<keyword evidence="2" id="KW-1133">Transmembrane helix</keyword>
<keyword evidence="2" id="KW-0812">Transmembrane</keyword>
<keyword evidence="2" id="KW-0472">Membrane</keyword>